<feature type="transmembrane region" description="Helical" evidence="8">
    <location>
        <begin position="112"/>
        <end position="131"/>
    </location>
</feature>
<proteinExistence type="inferred from homology"/>
<accession>A0ABS7JY23</accession>
<dbReference type="InterPro" id="IPR017475">
    <property type="entry name" value="EPS_sugar_tfrase"/>
</dbReference>
<comment type="caution">
    <text evidence="10">The sequence shown here is derived from an EMBL/GenBank/DDBJ whole genome shotgun (WGS) entry which is preliminary data.</text>
</comment>
<feature type="transmembrane region" description="Helical" evidence="8">
    <location>
        <begin position="275"/>
        <end position="299"/>
    </location>
</feature>
<protein>
    <submittedName>
        <fullName evidence="10">TIGR03013 family PEP-CTERM/XrtA system glycosyltransferase</fullName>
    </submittedName>
</protein>
<dbReference type="InterPro" id="IPR017464">
    <property type="entry name" value="Sugar_tfrase_EpsB_2"/>
</dbReference>
<keyword evidence="6 8" id="KW-0472">Membrane</keyword>
<keyword evidence="4 8" id="KW-0812">Transmembrane</keyword>
<comment type="subcellular location">
    <subcellularLocation>
        <location evidence="1">Membrane</location>
        <topology evidence="1">Multi-pass membrane protein</topology>
    </subcellularLocation>
</comment>
<dbReference type="Proteomes" id="UP000782554">
    <property type="component" value="Unassembled WGS sequence"/>
</dbReference>
<evidence type="ECO:0000313" key="10">
    <source>
        <dbReference type="EMBL" id="MBX7502560.1"/>
    </source>
</evidence>
<keyword evidence="3" id="KW-0808">Transferase</keyword>
<keyword evidence="7" id="KW-0270">Exopolysaccharide synthesis</keyword>
<evidence type="ECO:0000313" key="11">
    <source>
        <dbReference type="Proteomes" id="UP000782554"/>
    </source>
</evidence>
<dbReference type="Pfam" id="PF02397">
    <property type="entry name" value="Bac_transf"/>
    <property type="match status" value="1"/>
</dbReference>
<dbReference type="RefSeq" id="WP_221603740.1">
    <property type="nucleotide sequence ID" value="NZ_JAIGNU010000003.1"/>
</dbReference>
<keyword evidence="11" id="KW-1185">Reference proteome</keyword>
<dbReference type="NCBIfam" id="TIGR03013">
    <property type="entry name" value="EpsB_2"/>
    <property type="match status" value="1"/>
</dbReference>
<dbReference type="InterPro" id="IPR003362">
    <property type="entry name" value="Bact_transf"/>
</dbReference>
<dbReference type="NCBIfam" id="TIGR03025">
    <property type="entry name" value="EPS_sugtrans"/>
    <property type="match status" value="1"/>
</dbReference>
<name>A0ABS7JY23_9SPHN</name>
<organism evidence="10 11">
    <name type="scientific">Qipengyuania mesophila</name>
    <dbReference type="NCBI Taxonomy" id="2867246"/>
    <lineage>
        <taxon>Bacteria</taxon>
        <taxon>Pseudomonadati</taxon>
        <taxon>Pseudomonadota</taxon>
        <taxon>Alphaproteobacteria</taxon>
        <taxon>Sphingomonadales</taxon>
        <taxon>Erythrobacteraceae</taxon>
        <taxon>Qipengyuania</taxon>
    </lineage>
</organism>
<feature type="transmembrane region" description="Helical" evidence="8">
    <location>
        <begin position="53"/>
        <end position="73"/>
    </location>
</feature>
<dbReference type="PANTHER" id="PTHR30576:SF0">
    <property type="entry name" value="UNDECAPRENYL-PHOSPHATE N-ACETYLGALACTOSAMINYL 1-PHOSPHATE TRANSFERASE-RELATED"/>
    <property type="match status" value="1"/>
</dbReference>
<gene>
    <name evidence="10" type="ORF">K3181_14040</name>
</gene>
<dbReference type="PANTHER" id="PTHR30576">
    <property type="entry name" value="COLANIC BIOSYNTHESIS UDP-GLUCOSE LIPID CARRIER TRANSFERASE"/>
    <property type="match status" value="1"/>
</dbReference>
<reference evidence="10 11" key="1">
    <citation type="submission" date="2021-08" db="EMBL/GenBank/DDBJ databases">
        <title>Comparative Genomics Analysis of the Genus Qipengyuania Reveals Extensive Genetic Diversity and Metabolic Versatility, Including the Description of Fifteen Novel Species.</title>
        <authorList>
            <person name="Liu Y."/>
        </authorList>
    </citation>
    <scope>NUCLEOTIDE SEQUENCE [LARGE SCALE GENOMIC DNA]</scope>
    <source>
        <strain evidence="10 11">YG27</strain>
    </source>
</reference>
<dbReference type="Pfam" id="PF13727">
    <property type="entry name" value="CoA_binding_3"/>
    <property type="match status" value="1"/>
</dbReference>
<dbReference type="EMBL" id="JAIGNU010000003">
    <property type="protein sequence ID" value="MBX7502560.1"/>
    <property type="molecule type" value="Genomic_DNA"/>
</dbReference>
<keyword evidence="5 8" id="KW-1133">Transmembrane helix</keyword>
<feature type="transmembrane region" description="Helical" evidence="8">
    <location>
        <begin position="85"/>
        <end position="106"/>
    </location>
</feature>
<evidence type="ECO:0000256" key="5">
    <source>
        <dbReference type="ARBA" id="ARBA00022989"/>
    </source>
</evidence>
<sequence length="461" mass="51074">MIRLFKHYISYNVVLLSLIDLILLALAGEAAWRLRVMQIDVGVGQVSDRALEIGIFAGVIWLGMISVGTYGPLALRSIRFATARLLVAVSLGVLAISLMDFILPGSALWRSVLLYAMGIAIFVLVANRLVAGKLLGVEAFRRTVIVLGAGERAQRLRRLSQRPESGFVVGAFVAMGDSTPVIETAVPRESIADLGRFVDRAGATEVVLALQERRNSLPLKDLLRVKTQGVYVYDFSSFLEREMGRVDLDTLNPSWLIFSDGFSAGRRLSSIGKRLFDVVVSLAILIVGLPLIAIFALLVKLDSPGPAFFSQKRVGLYGQNFTLTKLRSMRTDAESAGAKWAEKDDPRITGVGRLIRKVRIDELPQVWSVLKGDMSFVGPRPEVPAIVVDLEREMPFYAERHVVKPGITGWAQINYPYGASIEDARHKLEYDLYYAKNYTPFLDILILLQTARVILWPEGAR</sequence>
<evidence type="ECO:0000256" key="7">
    <source>
        <dbReference type="ARBA" id="ARBA00023169"/>
    </source>
</evidence>
<feature type="domain" description="Bacterial sugar transferase" evidence="9">
    <location>
        <begin position="273"/>
        <end position="455"/>
    </location>
</feature>
<evidence type="ECO:0000256" key="8">
    <source>
        <dbReference type="SAM" id="Phobius"/>
    </source>
</evidence>
<feature type="transmembrane region" description="Helical" evidence="8">
    <location>
        <begin position="12"/>
        <end position="33"/>
    </location>
</feature>
<evidence type="ECO:0000256" key="1">
    <source>
        <dbReference type="ARBA" id="ARBA00004141"/>
    </source>
</evidence>
<comment type="similarity">
    <text evidence="2">Belongs to the bacterial sugar transferase family.</text>
</comment>
<evidence type="ECO:0000259" key="9">
    <source>
        <dbReference type="Pfam" id="PF02397"/>
    </source>
</evidence>
<evidence type="ECO:0000256" key="6">
    <source>
        <dbReference type="ARBA" id="ARBA00023136"/>
    </source>
</evidence>
<evidence type="ECO:0000256" key="2">
    <source>
        <dbReference type="ARBA" id="ARBA00006464"/>
    </source>
</evidence>
<evidence type="ECO:0000256" key="4">
    <source>
        <dbReference type="ARBA" id="ARBA00022692"/>
    </source>
</evidence>
<evidence type="ECO:0000256" key="3">
    <source>
        <dbReference type="ARBA" id="ARBA00022679"/>
    </source>
</evidence>